<feature type="compositionally biased region" description="Basic residues" evidence="1">
    <location>
        <begin position="207"/>
        <end position="224"/>
    </location>
</feature>
<dbReference type="Proteomes" id="UP000053105">
    <property type="component" value="Unassembled WGS sequence"/>
</dbReference>
<protein>
    <submittedName>
        <fullName evidence="2">Uncharacterized protein</fullName>
    </submittedName>
</protein>
<keyword evidence="3" id="KW-1185">Reference proteome</keyword>
<reference evidence="2 3" key="1">
    <citation type="submission" date="2015-07" db="EMBL/GenBank/DDBJ databases">
        <title>The genome of Melipona quadrifasciata.</title>
        <authorList>
            <person name="Pan H."/>
            <person name="Kapheim K."/>
        </authorList>
    </citation>
    <scope>NUCLEOTIDE SEQUENCE [LARGE SCALE GENOMIC DNA]</scope>
    <source>
        <strain evidence="2">0111107301</strain>
        <tissue evidence="2">Whole body</tissue>
    </source>
</reference>
<feature type="region of interest" description="Disordered" evidence="1">
    <location>
        <begin position="184"/>
        <end position="254"/>
    </location>
</feature>
<dbReference type="AlphaFoldDB" id="A0A0N0U7M0"/>
<dbReference type="EMBL" id="KQ435698">
    <property type="protein sequence ID" value="KOX80682.1"/>
    <property type="molecule type" value="Genomic_DNA"/>
</dbReference>
<sequence length="301" mass="34488">MKSREMDLHAADIVKRKRLERLKYCLTLHAEAACVGEIIANYLKEYQHLRDGRILTNKLIKIHKSSFLSFYLEFKIRQTSTDNIRSGMIQQNLQKESIIYTKTARLVPCTPSTTELRYRLWVKNTDLQFFSSLTTEFCIKKRAAVKRNVANQARKVNRRADTVTTLFARQYLTIPYTGVGSVAARKTTSRKVRDEGAPSKGTMTEKHGRKIRGSRPRTRKRRKTAQLIPQDHQQATEEEVRDSPDSETEGLPADLSEFLELAVELVDEAVPREHSETLRRFERRAAAAAAAPGPQEEPVVY</sequence>
<evidence type="ECO:0000313" key="2">
    <source>
        <dbReference type="EMBL" id="KOX80682.1"/>
    </source>
</evidence>
<gene>
    <name evidence="2" type="ORF">WN51_01970</name>
</gene>
<evidence type="ECO:0000256" key="1">
    <source>
        <dbReference type="SAM" id="MobiDB-lite"/>
    </source>
</evidence>
<feature type="compositionally biased region" description="Acidic residues" evidence="1">
    <location>
        <begin position="236"/>
        <end position="248"/>
    </location>
</feature>
<accession>A0A0N0U7M0</accession>
<organism evidence="2 3">
    <name type="scientific">Melipona quadrifasciata</name>
    <dbReference type="NCBI Taxonomy" id="166423"/>
    <lineage>
        <taxon>Eukaryota</taxon>
        <taxon>Metazoa</taxon>
        <taxon>Ecdysozoa</taxon>
        <taxon>Arthropoda</taxon>
        <taxon>Hexapoda</taxon>
        <taxon>Insecta</taxon>
        <taxon>Pterygota</taxon>
        <taxon>Neoptera</taxon>
        <taxon>Endopterygota</taxon>
        <taxon>Hymenoptera</taxon>
        <taxon>Apocrita</taxon>
        <taxon>Aculeata</taxon>
        <taxon>Apoidea</taxon>
        <taxon>Anthophila</taxon>
        <taxon>Apidae</taxon>
        <taxon>Melipona</taxon>
    </lineage>
</organism>
<proteinExistence type="predicted"/>
<name>A0A0N0U7M0_9HYME</name>
<evidence type="ECO:0000313" key="3">
    <source>
        <dbReference type="Proteomes" id="UP000053105"/>
    </source>
</evidence>